<feature type="domain" description="Beta-lactamase-related" evidence="4">
    <location>
        <begin position="72"/>
        <end position="386"/>
    </location>
</feature>
<keyword evidence="2" id="KW-0812">Transmembrane</keyword>
<sequence>MGTGRMLAWLSAAIGAAAIAALAPAQAPVKPGAPTVAQPAAPTASASPMSGRALTGEDVTAWLDGYMPYALHSGDIAGAVVTVVRDGQVIAARGYGYADVAKRRPVDPNLTLFRPGSVSKLVTWTAVMQQVEAGRLDLDADVNRYLDFSIPAYRGQPITLRQIMTHTAGFEEANKKLITYDARDVEPIGAYLKRHVPARVYAPGTTPAYSNWATTLAGYIVERVSGMPFDDYVEQRIFRPLDMRTASFRQPLPPRLRGLMAQGYPLGSGDPKPFEIVVPGPAGSLSASGLDMAKFMIAHLDGGRGVLSPETAALMHDSPPGKVNPRSLIPPLNRMELGFFETNINGRRVIAHLGDTNQMHTSLHLFLAERTGLYVSFNSAGRDGAAHVARGQLFQDFADRYFPGATLPAGRVDAATARRHAAALAGHWQVSRSSFTNFVDIANLFGQAEVGADAQGRLIIPSLKGANGVPVTWVEVAPYVWRDPAGHDRLAAQLVDGQPVRWSFDLVSPFMVWDRVPAYRDAAWLLPALYASLAVLLLTTLFWPANWYLRRRYQAVAPLAGVPLRAARATRVMALAVLLVLGGWFWLISVLFGDSAPSDASLTLLQLASIVVFVGAVGIAGWNAVVTLRGDRPWTRKLWAVLLLLATLVVLWVAVVFHLLALTVHY</sequence>
<gene>
    <name evidence="5" type="ORF">KZ820_05860</name>
</gene>
<dbReference type="InterPro" id="IPR012338">
    <property type="entry name" value="Beta-lactam/transpept-like"/>
</dbReference>
<dbReference type="Pfam" id="PF00144">
    <property type="entry name" value="Beta-lactamase"/>
    <property type="match status" value="1"/>
</dbReference>
<dbReference type="Gene3D" id="3.40.710.10">
    <property type="entry name" value="DD-peptidase/beta-lactamase superfamily"/>
    <property type="match status" value="1"/>
</dbReference>
<organism evidence="5 6">
    <name type="scientific">Sphingomonas citri</name>
    <dbReference type="NCBI Taxonomy" id="2862499"/>
    <lineage>
        <taxon>Bacteria</taxon>
        <taxon>Pseudomonadati</taxon>
        <taxon>Pseudomonadota</taxon>
        <taxon>Alphaproteobacteria</taxon>
        <taxon>Sphingomonadales</taxon>
        <taxon>Sphingomonadaceae</taxon>
        <taxon>Sphingomonas</taxon>
    </lineage>
</organism>
<feature type="transmembrane region" description="Helical" evidence="2">
    <location>
        <begin position="572"/>
        <end position="592"/>
    </location>
</feature>
<evidence type="ECO:0000256" key="3">
    <source>
        <dbReference type="SAM" id="SignalP"/>
    </source>
</evidence>
<protein>
    <submittedName>
        <fullName evidence="5">Beta-lactamase family protein</fullName>
    </submittedName>
</protein>
<feature type="compositionally biased region" description="Low complexity" evidence="1">
    <location>
        <begin position="31"/>
        <end position="48"/>
    </location>
</feature>
<feature type="chain" id="PRO_5045522038" evidence="3">
    <location>
        <begin position="28"/>
        <end position="666"/>
    </location>
</feature>
<feature type="transmembrane region" description="Helical" evidence="2">
    <location>
        <begin position="604"/>
        <end position="626"/>
    </location>
</feature>
<name>A0ABS7BKX9_9SPHN</name>
<keyword evidence="3" id="KW-0732">Signal</keyword>
<feature type="signal peptide" evidence="3">
    <location>
        <begin position="1"/>
        <end position="27"/>
    </location>
</feature>
<evidence type="ECO:0000256" key="1">
    <source>
        <dbReference type="SAM" id="MobiDB-lite"/>
    </source>
</evidence>
<accession>A0ABS7BKX9</accession>
<reference evidence="5 6" key="1">
    <citation type="submission" date="2021-07" db="EMBL/GenBank/DDBJ databases">
        <title>Sphingomonas sp.</title>
        <authorList>
            <person name="Feng G."/>
            <person name="Li J."/>
            <person name="Pan M."/>
        </authorList>
    </citation>
    <scope>NUCLEOTIDE SEQUENCE [LARGE SCALE GENOMIC DNA]</scope>
    <source>
        <strain evidence="5 6">RRHST34</strain>
    </source>
</reference>
<evidence type="ECO:0000259" key="4">
    <source>
        <dbReference type="Pfam" id="PF00144"/>
    </source>
</evidence>
<dbReference type="SUPFAM" id="SSF56601">
    <property type="entry name" value="beta-lactamase/transpeptidase-like"/>
    <property type="match status" value="1"/>
</dbReference>
<evidence type="ECO:0000313" key="5">
    <source>
        <dbReference type="EMBL" id="MBW6530256.1"/>
    </source>
</evidence>
<dbReference type="PANTHER" id="PTHR46825">
    <property type="entry name" value="D-ALANYL-D-ALANINE-CARBOXYPEPTIDASE/ENDOPEPTIDASE AMPH"/>
    <property type="match status" value="1"/>
</dbReference>
<proteinExistence type="predicted"/>
<dbReference type="EMBL" id="JAHXZN010000001">
    <property type="protein sequence ID" value="MBW6530256.1"/>
    <property type="molecule type" value="Genomic_DNA"/>
</dbReference>
<feature type="transmembrane region" description="Helical" evidence="2">
    <location>
        <begin position="524"/>
        <end position="543"/>
    </location>
</feature>
<evidence type="ECO:0000256" key="2">
    <source>
        <dbReference type="SAM" id="Phobius"/>
    </source>
</evidence>
<dbReference type="Proteomes" id="UP000759103">
    <property type="component" value="Unassembled WGS sequence"/>
</dbReference>
<feature type="region of interest" description="Disordered" evidence="1">
    <location>
        <begin position="31"/>
        <end position="51"/>
    </location>
</feature>
<dbReference type="InterPro" id="IPR001466">
    <property type="entry name" value="Beta-lactam-related"/>
</dbReference>
<dbReference type="PANTHER" id="PTHR46825:SF9">
    <property type="entry name" value="BETA-LACTAMASE-RELATED DOMAIN-CONTAINING PROTEIN"/>
    <property type="match status" value="1"/>
</dbReference>
<comment type="caution">
    <text evidence="5">The sequence shown here is derived from an EMBL/GenBank/DDBJ whole genome shotgun (WGS) entry which is preliminary data.</text>
</comment>
<keyword evidence="2" id="KW-1133">Transmembrane helix</keyword>
<keyword evidence="2" id="KW-0472">Membrane</keyword>
<dbReference type="InterPro" id="IPR050491">
    <property type="entry name" value="AmpC-like"/>
</dbReference>
<evidence type="ECO:0000313" key="6">
    <source>
        <dbReference type="Proteomes" id="UP000759103"/>
    </source>
</evidence>
<feature type="transmembrane region" description="Helical" evidence="2">
    <location>
        <begin position="638"/>
        <end position="661"/>
    </location>
</feature>
<keyword evidence="6" id="KW-1185">Reference proteome</keyword>